<evidence type="ECO:0000256" key="6">
    <source>
        <dbReference type="ARBA" id="ARBA00023157"/>
    </source>
</evidence>
<accession>A0A0A1XAI2</accession>
<dbReference type="SUPFAM" id="SSF53474">
    <property type="entry name" value="alpha/beta-Hydrolases"/>
    <property type="match status" value="1"/>
</dbReference>
<evidence type="ECO:0000313" key="10">
    <source>
        <dbReference type="EMBL" id="JAD07688.1"/>
    </source>
</evidence>
<dbReference type="AlphaFoldDB" id="A0A0A1XAI2"/>
<evidence type="ECO:0000256" key="8">
    <source>
        <dbReference type="RuleBase" id="RU361235"/>
    </source>
</evidence>
<evidence type="ECO:0000256" key="1">
    <source>
        <dbReference type="ARBA" id="ARBA00004613"/>
    </source>
</evidence>
<keyword evidence="5 8" id="KW-0378">Hydrolase</keyword>
<dbReference type="EC" id="3.1.1.-" evidence="8"/>
<protein>
    <recommendedName>
        <fullName evidence="8">Carboxylic ester hydrolase</fullName>
        <ecNumber evidence="8">3.1.1.-</ecNumber>
    </recommendedName>
</protein>
<dbReference type="PANTHER" id="PTHR43142">
    <property type="entry name" value="CARBOXYLIC ESTER HYDROLASE"/>
    <property type="match status" value="1"/>
</dbReference>
<comment type="similarity">
    <text evidence="2 8">Belongs to the type-B carboxylesterase/lipase family.</text>
</comment>
<name>A0A0A1XAI2_ZEUCU</name>
<dbReference type="PANTHER" id="PTHR43142:SF1">
    <property type="entry name" value="CARBOXYLIC ESTER HYDROLASE"/>
    <property type="match status" value="1"/>
</dbReference>
<feature type="domain" description="Carboxylesterase type B" evidence="9">
    <location>
        <begin position="52"/>
        <end position="514"/>
    </location>
</feature>
<evidence type="ECO:0000256" key="2">
    <source>
        <dbReference type="ARBA" id="ARBA00005964"/>
    </source>
</evidence>
<evidence type="ECO:0000256" key="5">
    <source>
        <dbReference type="ARBA" id="ARBA00022801"/>
    </source>
</evidence>
<dbReference type="ESTHER" id="baccu-a0a0a1xai2">
    <property type="family name" value="OtherNon-catalytic_C"/>
</dbReference>
<dbReference type="GO" id="GO:0005576">
    <property type="term" value="C:extracellular region"/>
    <property type="evidence" value="ECO:0007669"/>
    <property type="project" value="UniProtKB-SubCell"/>
</dbReference>
<sequence length="559" mass="63912">MTSIKLQSLFNIIYYFVLINCLINVKLSFSTANIDETVTIVFEDQQQRKITVAGVHNKSWTNADYYAFRGIPYVKPPVQELRFKDPQPLHELPSYIDARYDGHDCPSIYATNASEDCLTLNIYTPTTTDTAKLPVLVFIHPGGLYIGSSLSTFISPAYLLAKPIVLVSFNYRLGTLGFLQLGTREIPGNAGFKDQVYAMRWVQKYIKHFGGNPEDITLMGYSAGALSVNLHLVSPMSRGLFHKAIIMSGSLPPQTVLPQHTQLELLRKQARVLNCTEVSSELELLNCLQKFNGNEIAATLRSLFAFGNDNPIYIYLPVVERDFGQDRFLTENPFDSLNRGEFSKVPILIGFTSGEFCQSAVDIFKNSELKWRFNEDLQKLAPELFMYAEHNGNLSVISEFLSKFYLPNFVELDSTNLAHLCDFFSDAIIRFGAQHLTELATKHTKVFPYSFEFRGEFSNLDYPLRPARVEHMDDLMYLFEINASKFNRNESSNASMIRLYTKFIYDFVKSGSSLFSKLPTYPAGYTKIYRSLEYQPGYIFAKDTYEMWKRLFHLDDNKN</sequence>
<keyword evidence="6" id="KW-1015">Disulfide bond</keyword>
<organism evidence="10">
    <name type="scientific">Zeugodacus cucurbitae</name>
    <name type="common">Melon fruit fly</name>
    <name type="synonym">Bactrocera cucurbitae</name>
    <dbReference type="NCBI Taxonomy" id="28588"/>
    <lineage>
        <taxon>Eukaryota</taxon>
        <taxon>Metazoa</taxon>
        <taxon>Ecdysozoa</taxon>
        <taxon>Arthropoda</taxon>
        <taxon>Hexapoda</taxon>
        <taxon>Insecta</taxon>
        <taxon>Pterygota</taxon>
        <taxon>Neoptera</taxon>
        <taxon>Endopterygota</taxon>
        <taxon>Diptera</taxon>
        <taxon>Brachycera</taxon>
        <taxon>Muscomorpha</taxon>
        <taxon>Tephritoidea</taxon>
        <taxon>Tephritidae</taxon>
        <taxon>Zeugodacus</taxon>
        <taxon>Zeugodacus</taxon>
    </lineage>
</organism>
<dbReference type="PROSITE" id="PS00122">
    <property type="entry name" value="CARBOXYLESTERASE_B_1"/>
    <property type="match status" value="1"/>
</dbReference>
<evidence type="ECO:0000256" key="3">
    <source>
        <dbReference type="ARBA" id="ARBA00022487"/>
    </source>
</evidence>
<dbReference type="InterPro" id="IPR029058">
    <property type="entry name" value="AB_hydrolase_fold"/>
</dbReference>
<dbReference type="Gene3D" id="3.40.50.1820">
    <property type="entry name" value="alpha/beta hydrolase"/>
    <property type="match status" value="1"/>
</dbReference>
<dbReference type="InterPro" id="IPR019819">
    <property type="entry name" value="Carboxylesterase_B_CS"/>
</dbReference>
<evidence type="ECO:0000256" key="4">
    <source>
        <dbReference type="ARBA" id="ARBA00022525"/>
    </source>
</evidence>
<gene>
    <name evidence="10" type="primary">EST6_9</name>
    <name evidence="10" type="ORF">g.7809</name>
</gene>
<comment type="subcellular location">
    <subcellularLocation>
        <location evidence="1">Secreted</location>
    </subcellularLocation>
</comment>
<dbReference type="EMBL" id="GBXI01006604">
    <property type="protein sequence ID" value="JAD07688.1"/>
    <property type="molecule type" value="Transcribed_RNA"/>
</dbReference>
<keyword evidence="4" id="KW-0964">Secreted</keyword>
<keyword evidence="7" id="KW-0325">Glycoprotein</keyword>
<dbReference type="InterPro" id="IPR019826">
    <property type="entry name" value="Carboxylesterase_B_AS"/>
</dbReference>
<dbReference type="InterPro" id="IPR002018">
    <property type="entry name" value="CarbesteraseB"/>
</dbReference>
<evidence type="ECO:0000256" key="7">
    <source>
        <dbReference type="ARBA" id="ARBA00023180"/>
    </source>
</evidence>
<dbReference type="GO" id="GO:0052689">
    <property type="term" value="F:carboxylic ester hydrolase activity"/>
    <property type="evidence" value="ECO:0007669"/>
    <property type="project" value="UniProtKB-KW"/>
</dbReference>
<reference evidence="10" key="2">
    <citation type="journal article" date="2015" name="Gigascience">
        <title>Reconstructing a comprehensive transcriptome assembly of a white-pupal translocated strain of the pest fruit fly Bactrocera cucurbitae.</title>
        <authorList>
            <person name="Sim S.B."/>
            <person name="Calla B."/>
            <person name="Hall B."/>
            <person name="DeRego T."/>
            <person name="Geib S.M."/>
        </authorList>
    </citation>
    <scope>NUCLEOTIDE SEQUENCE</scope>
</reference>
<keyword evidence="3" id="KW-0719">Serine esterase</keyword>
<proteinExistence type="inferred from homology"/>
<reference evidence="10" key="1">
    <citation type="submission" date="2014-11" db="EMBL/GenBank/DDBJ databases">
        <authorList>
            <person name="Geib S."/>
        </authorList>
    </citation>
    <scope>NUCLEOTIDE SEQUENCE</scope>
</reference>
<dbReference type="Pfam" id="PF00135">
    <property type="entry name" value="COesterase"/>
    <property type="match status" value="1"/>
</dbReference>
<dbReference type="PROSITE" id="PS00941">
    <property type="entry name" value="CARBOXYLESTERASE_B_2"/>
    <property type="match status" value="1"/>
</dbReference>
<evidence type="ECO:0000259" key="9">
    <source>
        <dbReference type="Pfam" id="PF00135"/>
    </source>
</evidence>